<dbReference type="Gene3D" id="2.60.120.200">
    <property type="match status" value="1"/>
</dbReference>
<accession>A0ABV6BNQ4</accession>
<dbReference type="Pfam" id="PF13385">
    <property type="entry name" value="Laminin_G_3"/>
    <property type="match status" value="1"/>
</dbReference>
<protein>
    <submittedName>
        <fullName evidence="2">LamG-like jellyroll fold domain-containing protein</fullName>
    </submittedName>
</protein>
<evidence type="ECO:0000313" key="2">
    <source>
        <dbReference type="EMBL" id="MFC0077079.1"/>
    </source>
</evidence>
<dbReference type="SUPFAM" id="SSF49899">
    <property type="entry name" value="Concanavalin A-like lectins/glucanases"/>
    <property type="match status" value="1"/>
</dbReference>
<evidence type="ECO:0000313" key="3">
    <source>
        <dbReference type="Proteomes" id="UP001589734"/>
    </source>
</evidence>
<dbReference type="EMBL" id="JBHLYW010000007">
    <property type="protein sequence ID" value="MFC0077079.1"/>
    <property type="molecule type" value="Genomic_DNA"/>
</dbReference>
<gene>
    <name evidence="2" type="ORF">ACFFLS_08505</name>
</gene>
<keyword evidence="3" id="KW-1185">Reference proteome</keyword>
<keyword evidence="1" id="KW-0732">Signal</keyword>
<name>A0ABV6BNQ4_9FLAO</name>
<feature type="chain" id="PRO_5047302324" evidence="1">
    <location>
        <begin position="21"/>
        <end position="297"/>
    </location>
</feature>
<dbReference type="InterPro" id="IPR013320">
    <property type="entry name" value="ConA-like_dom_sf"/>
</dbReference>
<reference evidence="2 3" key="1">
    <citation type="submission" date="2024-09" db="EMBL/GenBank/DDBJ databases">
        <authorList>
            <person name="Sun Q."/>
            <person name="Mori K."/>
        </authorList>
    </citation>
    <scope>NUCLEOTIDE SEQUENCE [LARGE SCALE GENOMIC DNA]</scope>
    <source>
        <strain evidence="2 3">CGMCC 1.12926</strain>
    </source>
</reference>
<dbReference type="RefSeq" id="WP_379686120.1">
    <property type="nucleotide sequence ID" value="NZ_JBHLYW010000007.1"/>
</dbReference>
<proteinExistence type="predicted"/>
<organism evidence="2 3">
    <name type="scientific">Flavobacterium procerum</name>
    <dbReference type="NCBI Taxonomy" id="1455569"/>
    <lineage>
        <taxon>Bacteria</taxon>
        <taxon>Pseudomonadati</taxon>
        <taxon>Bacteroidota</taxon>
        <taxon>Flavobacteriia</taxon>
        <taxon>Flavobacteriales</taxon>
        <taxon>Flavobacteriaceae</taxon>
        <taxon>Flavobacterium</taxon>
    </lineage>
</organism>
<dbReference type="Proteomes" id="UP001589734">
    <property type="component" value="Unassembled WGS sequence"/>
</dbReference>
<sequence length="297" mass="32861">MKKKLLTLLFVSYLNLNAQAPIEEFNFNGTLNNTSNTISFMGTGNFVEDRAGNINGAQRLSNKALEAVIDNLPQENGARTISIWVKFTDITNVNYVWGYGSAFDEQYCGLLQQGTTTESSNLSLVSWGVSNDVTVGAPIEKAIWYNYVITYEGMTSKIFKNGKLLKYLEGMKRYTKGNIFRLGELNTIVGINADVDDLQIYNVALTSEQIEELYESSKPDASEVSETDKQAVKNETAQNSKYDKVIVASDTGVAKKIEVYSQGEKIKGSNAMNISDLPEGTYLLKITNSPVKKITSK</sequence>
<comment type="caution">
    <text evidence="2">The sequence shown here is derived from an EMBL/GenBank/DDBJ whole genome shotgun (WGS) entry which is preliminary data.</text>
</comment>
<evidence type="ECO:0000256" key="1">
    <source>
        <dbReference type="SAM" id="SignalP"/>
    </source>
</evidence>
<feature type="signal peptide" evidence="1">
    <location>
        <begin position="1"/>
        <end position="20"/>
    </location>
</feature>